<dbReference type="Pfam" id="PF07690">
    <property type="entry name" value="MFS_1"/>
    <property type="match status" value="2"/>
</dbReference>
<evidence type="ECO:0000259" key="8">
    <source>
        <dbReference type="PROSITE" id="PS50850"/>
    </source>
</evidence>
<evidence type="ECO:0000256" key="6">
    <source>
        <dbReference type="ARBA" id="ARBA00023136"/>
    </source>
</evidence>
<dbReference type="EMBL" id="JAGRPV010000001">
    <property type="protein sequence ID" value="MDI4648497.1"/>
    <property type="molecule type" value="Genomic_DNA"/>
</dbReference>
<dbReference type="InterPro" id="IPR011701">
    <property type="entry name" value="MFS"/>
</dbReference>
<feature type="transmembrane region" description="Helical" evidence="7">
    <location>
        <begin position="83"/>
        <end position="100"/>
    </location>
</feature>
<dbReference type="InterPro" id="IPR050171">
    <property type="entry name" value="MFS_Transporters"/>
</dbReference>
<keyword evidence="2" id="KW-0813">Transport</keyword>
<feature type="transmembrane region" description="Helical" evidence="7">
    <location>
        <begin position="245"/>
        <end position="265"/>
    </location>
</feature>
<keyword evidence="5 7" id="KW-1133">Transmembrane helix</keyword>
<proteinExistence type="predicted"/>
<dbReference type="PROSITE" id="PS50850">
    <property type="entry name" value="MFS"/>
    <property type="match status" value="1"/>
</dbReference>
<feature type="transmembrane region" description="Helical" evidence="7">
    <location>
        <begin position="139"/>
        <end position="160"/>
    </location>
</feature>
<accession>A0ABT6TNR0</accession>
<keyword evidence="10" id="KW-1185">Reference proteome</keyword>
<feature type="transmembrane region" description="Helical" evidence="7">
    <location>
        <begin position="52"/>
        <end position="71"/>
    </location>
</feature>
<feature type="transmembrane region" description="Helical" evidence="7">
    <location>
        <begin position="214"/>
        <end position="233"/>
    </location>
</feature>
<dbReference type="InterPro" id="IPR036259">
    <property type="entry name" value="MFS_trans_sf"/>
</dbReference>
<dbReference type="InterPro" id="IPR001958">
    <property type="entry name" value="Tet-R_TetA/multi-R_MdtG-like"/>
</dbReference>
<evidence type="ECO:0000313" key="10">
    <source>
        <dbReference type="Proteomes" id="UP001161691"/>
    </source>
</evidence>
<dbReference type="PANTHER" id="PTHR23517:SF3">
    <property type="entry name" value="INTEGRAL MEMBRANE TRANSPORT PROTEIN"/>
    <property type="match status" value="1"/>
</dbReference>
<comment type="subcellular location">
    <subcellularLocation>
        <location evidence="1">Cell membrane</location>
        <topology evidence="1">Multi-pass membrane protein</topology>
    </subcellularLocation>
</comment>
<feature type="transmembrane region" description="Helical" evidence="7">
    <location>
        <begin position="21"/>
        <end position="40"/>
    </location>
</feature>
<dbReference type="Gene3D" id="1.20.1250.20">
    <property type="entry name" value="MFS general substrate transporter like domains"/>
    <property type="match status" value="2"/>
</dbReference>
<evidence type="ECO:0000256" key="5">
    <source>
        <dbReference type="ARBA" id="ARBA00022989"/>
    </source>
</evidence>
<protein>
    <submittedName>
        <fullName evidence="9">MFS transporter</fullName>
    </submittedName>
</protein>
<organism evidence="9 10">
    <name type="scientific">Cohnella hashimotonis</name>
    <dbReference type="NCBI Taxonomy" id="2826895"/>
    <lineage>
        <taxon>Bacteria</taxon>
        <taxon>Bacillati</taxon>
        <taxon>Bacillota</taxon>
        <taxon>Bacilli</taxon>
        <taxon>Bacillales</taxon>
        <taxon>Paenibacillaceae</taxon>
        <taxon>Cohnella</taxon>
    </lineage>
</organism>
<evidence type="ECO:0000256" key="1">
    <source>
        <dbReference type="ARBA" id="ARBA00004651"/>
    </source>
</evidence>
<dbReference type="Proteomes" id="UP001161691">
    <property type="component" value="Unassembled WGS sequence"/>
</dbReference>
<feature type="transmembrane region" description="Helical" evidence="7">
    <location>
        <begin position="277"/>
        <end position="296"/>
    </location>
</feature>
<feature type="transmembrane region" description="Helical" evidence="7">
    <location>
        <begin position="106"/>
        <end position="127"/>
    </location>
</feature>
<comment type="caution">
    <text evidence="9">The sequence shown here is derived from an EMBL/GenBank/DDBJ whole genome shotgun (WGS) entry which is preliminary data.</text>
</comment>
<gene>
    <name evidence="9" type="ORF">KB449_26320</name>
</gene>
<keyword evidence="6 7" id="KW-0472">Membrane</keyword>
<evidence type="ECO:0000313" key="9">
    <source>
        <dbReference type="EMBL" id="MDI4648497.1"/>
    </source>
</evidence>
<feature type="transmembrane region" description="Helical" evidence="7">
    <location>
        <begin position="166"/>
        <end position="185"/>
    </location>
</feature>
<evidence type="ECO:0000256" key="3">
    <source>
        <dbReference type="ARBA" id="ARBA00022475"/>
    </source>
</evidence>
<feature type="domain" description="Major facilitator superfamily (MFS) profile" evidence="8">
    <location>
        <begin position="211"/>
        <end position="399"/>
    </location>
</feature>
<keyword evidence="4 7" id="KW-0812">Transmembrane</keyword>
<keyword evidence="3" id="KW-1003">Cell membrane</keyword>
<evidence type="ECO:0000256" key="2">
    <source>
        <dbReference type="ARBA" id="ARBA00022448"/>
    </source>
</evidence>
<name>A0ABT6TNR0_9BACL</name>
<dbReference type="PRINTS" id="PR01035">
    <property type="entry name" value="TCRTETA"/>
</dbReference>
<sequence length="399" mass="42814">MPLKTASIKSLFTKEISLLAIILYLVEFVRGAALIGFLPIYGKETLGLDLDVIGAAITAHYLIDTALKLGMGYLVHRFPVKKIINIGLLASLIGMALIGWADVPWIFISAAGLYGLGISPIWIYCLTKVKEESRGAQMGFLYMIWLVGLGSGPVVLNLVLVHSEMASYWIMVLVSAGAWLLSLMIPKEAHAEVAAVPFRKQLAVLGTHLKDMRLLLPGMILQTLAAGMLQPILPSFVKDHLGMASWQYTLLLLAGGGFTALGLIPMGRLSDKLGKKWFLVVGFLMFGIALYGLTLSPVTMLAFIWAVTLGLSYAAVLPAWNALLAAYVPPEQKGLGWGVLSAVEGVGGLLGPIIGGFAATGFGEPSVVLSTAVIFAVIGVIYLLFPFRLFRGETPAQRM</sequence>
<dbReference type="PANTHER" id="PTHR23517">
    <property type="entry name" value="RESISTANCE PROTEIN MDTM, PUTATIVE-RELATED-RELATED"/>
    <property type="match status" value="1"/>
</dbReference>
<feature type="transmembrane region" description="Helical" evidence="7">
    <location>
        <begin position="302"/>
        <end position="328"/>
    </location>
</feature>
<evidence type="ECO:0000256" key="7">
    <source>
        <dbReference type="SAM" id="Phobius"/>
    </source>
</evidence>
<feature type="transmembrane region" description="Helical" evidence="7">
    <location>
        <begin position="335"/>
        <end position="355"/>
    </location>
</feature>
<feature type="transmembrane region" description="Helical" evidence="7">
    <location>
        <begin position="367"/>
        <end position="390"/>
    </location>
</feature>
<dbReference type="InterPro" id="IPR020846">
    <property type="entry name" value="MFS_dom"/>
</dbReference>
<dbReference type="SUPFAM" id="SSF103473">
    <property type="entry name" value="MFS general substrate transporter"/>
    <property type="match status" value="1"/>
</dbReference>
<evidence type="ECO:0000256" key="4">
    <source>
        <dbReference type="ARBA" id="ARBA00022692"/>
    </source>
</evidence>
<reference evidence="9" key="1">
    <citation type="submission" date="2023-04" db="EMBL/GenBank/DDBJ databases">
        <title>Comparative genomic analysis of Cohnella hashimotonis sp. nov., isolated from the International Space Station.</title>
        <authorList>
            <person name="Venkateswaran K."/>
            <person name="Simpson A."/>
        </authorList>
    </citation>
    <scope>NUCLEOTIDE SEQUENCE</scope>
    <source>
        <strain evidence="9">F6_2S_P_1</strain>
    </source>
</reference>